<dbReference type="InterPro" id="IPR050739">
    <property type="entry name" value="MFP"/>
</dbReference>
<keyword evidence="11" id="KW-1185">Reference proteome</keyword>
<reference evidence="11" key="1">
    <citation type="journal article" date="2013" name="Proc. Natl. Acad. Sci. U.S.A.">
        <title>Improving the coverage of the cyanobacterial phylum using diversity-driven genome sequencing.</title>
        <authorList>
            <person name="Shih P.M."/>
            <person name="Wu D."/>
            <person name="Latifi A."/>
            <person name="Axen S.D."/>
            <person name="Fewer D.P."/>
            <person name="Talla E."/>
            <person name="Calteau A."/>
            <person name="Cai F."/>
            <person name="Tandeau de Marsac N."/>
            <person name="Rippka R."/>
            <person name="Herdman M."/>
            <person name="Sivonen K."/>
            <person name="Coursin T."/>
            <person name="Laurent T."/>
            <person name="Goodwin L."/>
            <person name="Nolan M."/>
            <person name="Davenport K.W."/>
            <person name="Han C.S."/>
            <person name="Rubin E.M."/>
            <person name="Eisen J.A."/>
            <person name="Woyke T."/>
            <person name="Gugger M."/>
            <person name="Kerfeld C.A."/>
        </authorList>
    </citation>
    <scope>NUCLEOTIDE SEQUENCE [LARGE SCALE GENOMIC DNA]</scope>
    <source>
        <strain evidence="11">ATCC 29371 / PCC 7437</strain>
    </source>
</reference>
<comment type="similarity">
    <text evidence="2">Belongs to the membrane fusion protein (MFP) (TC 8.A.1) family.</text>
</comment>
<dbReference type="Gene3D" id="2.40.50.100">
    <property type="match status" value="1"/>
</dbReference>
<dbReference type="AlphaFoldDB" id="K9XT20"/>
<evidence type="ECO:0000256" key="8">
    <source>
        <dbReference type="SAM" id="Phobius"/>
    </source>
</evidence>
<dbReference type="Gene3D" id="2.40.30.170">
    <property type="match status" value="1"/>
</dbReference>
<organism evidence="10 11">
    <name type="scientific">Stanieria cyanosphaera (strain ATCC 29371 / PCC 7437)</name>
    <dbReference type="NCBI Taxonomy" id="111780"/>
    <lineage>
        <taxon>Bacteria</taxon>
        <taxon>Bacillati</taxon>
        <taxon>Cyanobacteriota</taxon>
        <taxon>Cyanophyceae</taxon>
        <taxon>Pleurocapsales</taxon>
        <taxon>Dermocarpellaceae</taxon>
        <taxon>Stanieria</taxon>
    </lineage>
</organism>
<evidence type="ECO:0000256" key="5">
    <source>
        <dbReference type="ARBA" id="ARBA00023136"/>
    </source>
</evidence>
<evidence type="ECO:0000313" key="11">
    <source>
        <dbReference type="Proteomes" id="UP000010473"/>
    </source>
</evidence>
<name>K9XT20_STAC7</name>
<dbReference type="EMBL" id="CP003653">
    <property type="protein sequence ID" value="AFZ35750.1"/>
    <property type="molecule type" value="Genomic_DNA"/>
</dbReference>
<dbReference type="Pfam" id="PF00364">
    <property type="entry name" value="Biotin_lipoyl"/>
    <property type="match status" value="1"/>
</dbReference>
<dbReference type="OrthoDB" id="9775513at2"/>
<keyword evidence="7" id="KW-0175">Coiled coil</keyword>
<dbReference type="eggNOG" id="COG2197">
    <property type="taxonomic scope" value="Bacteria"/>
</dbReference>
<dbReference type="Gene3D" id="3.40.50.2300">
    <property type="match status" value="1"/>
</dbReference>
<evidence type="ECO:0000313" key="10">
    <source>
        <dbReference type="EMBL" id="AFZ35750.1"/>
    </source>
</evidence>
<dbReference type="HOGENOM" id="CLU_023976_0_1_3"/>
<keyword evidence="4 8" id="KW-1133">Transmembrane helix</keyword>
<evidence type="ECO:0000256" key="7">
    <source>
        <dbReference type="SAM" id="Coils"/>
    </source>
</evidence>
<dbReference type="CDD" id="cd17535">
    <property type="entry name" value="REC_NarL-like"/>
    <property type="match status" value="1"/>
</dbReference>
<dbReference type="RefSeq" id="WP_015193418.1">
    <property type="nucleotide sequence ID" value="NC_019748.1"/>
</dbReference>
<dbReference type="STRING" id="111780.Sta7437_2202"/>
<protein>
    <submittedName>
        <fullName evidence="10">Response regulator receiver protein</fullName>
    </submittedName>
</protein>
<dbReference type="GO" id="GO:0016020">
    <property type="term" value="C:membrane"/>
    <property type="evidence" value="ECO:0007669"/>
    <property type="project" value="UniProtKB-SubCell"/>
</dbReference>
<dbReference type="InterPro" id="IPR058982">
    <property type="entry name" value="Beta-barrel_AprE"/>
</dbReference>
<feature type="modified residue" description="4-aspartylphosphate" evidence="6">
    <location>
        <position position="73"/>
    </location>
</feature>
<dbReference type="eggNOG" id="COG0845">
    <property type="taxonomic scope" value="Bacteria"/>
</dbReference>
<evidence type="ECO:0000256" key="4">
    <source>
        <dbReference type="ARBA" id="ARBA00022989"/>
    </source>
</evidence>
<dbReference type="Pfam" id="PF26002">
    <property type="entry name" value="Beta-barrel_AprE"/>
    <property type="match status" value="1"/>
</dbReference>
<sequence length="660" mass="73895">MLKQTEVNDSLLIKESQNPTIKIIIVDDQELSCKLLQIALESEPDLEIIGIANNGETALELISQLHPDIVLIDIEMPKMDGITTTQKINQSFPDTKVAIITSHNSKEYINQSLKAGAKGYLLKDTPSKELADAIRFINKDYLQFGPGLFQTIDHEVSEILTNNDEVSKNNTELVLSPNKLPSPSQEDWSLATKDLLDALPRVWTKGLFYLLIMFTAVVLPWSILAKVDETGMARGKLEPKAKIIELDAPVAGTVVAIDVKEGESVKAGQVLLEIESDVMRADLEQLEEKLTGQLNQATQLELLQNQQSLSLQTQQQQNQAQQLEKQAQIEQAKQSLDALKAVYQTQKAEKQAQIEQVQQALKSSQAAHRLAEISLKGSQDKASRYRQAFKDGVIPEDRLQEIEQQAKENQERLTQAVSDVKQTHSRLEEQQNSYDQLIKQSESDLKQAQLRLQEQERSYQSLVHSGQLALLKAEEQLKDLESQITTLNSEIAQNKSQIASLKFQLKQRVIKAPANGTIFDLPISGKGAVVQQGEEVIKIAPEHSPLVLRAKMTPTESGFLKVGMPAKIKFDAYPFQDYGVQAGRVSWISPDSKITETEQGQQETFEIEVELKRSYLEGQNQRINLTPGQTATAEVITRQRRLIDFILDPFKKLQKGGLQL</sequence>
<dbReference type="KEGG" id="scs:Sta7437_2202"/>
<keyword evidence="5 8" id="KW-0472">Membrane</keyword>
<evidence type="ECO:0000256" key="3">
    <source>
        <dbReference type="ARBA" id="ARBA00022692"/>
    </source>
</evidence>
<dbReference type="GO" id="GO:0000160">
    <property type="term" value="P:phosphorelay signal transduction system"/>
    <property type="evidence" value="ECO:0007669"/>
    <property type="project" value="InterPro"/>
</dbReference>
<feature type="coiled-coil region" evidence="7">
    <location>
        <begin position="396"/>
        <end position="497"/>
    </location>
</feature>
<dbReference type="Pfam" id="PF00072">
    <property type="entry name" value="Response_reg"/>
    <property type="match status" value="1"/>
</dbReference>
<dbReference type="CDD" id="cd06850">
    <property type="entry name" value="biotinyl_domain"/>
    <property type="match status" value="1"/>
</dbReference>
<dbReference type="PANTHER" id="PTHR30386:SF26">
    <property type="entry name" value="TRANSPORT PROTEIN COMB"/>
    <property type="match status" value="1"/>
</dbReference>
<dbReference type="InterPro" id="IPR058245">
    <property type="entry name" value="NreC/VraR/RcsB-like_REC"/>
</dbReference>
<feature type="transmembrane region" description="Helical" evidence="8">
    <location>
        <begin position="206"/>
        <end position="224"/>
    </location>
</feature>
<dbReference type="PANTHER" id="PTHR30386">
    <property type="entry name" value="MEMBRANE FUSION SUBUNIT OF EMRAB-TOLC MULTIDRUG EFFLUX PUMP"/>
    <property type="match status" value="1"/>
</dbReference>
<dbReference type="InterPro" id="IPR001789">
    <property type="entry name" value="Sig_transdc_resp-reg_receiver"/>
</dbReference>
<evidence type="ECO:0000256" key="2">
    <source>
        <dbReference type="ARBA" id="ARBA00009477"/>
    </source>
</evidence>
<dbReference type="PROSITE" id="PS50110">
    <property type="entry name" value="RESPONSE_REGULATORY"/>
    <property type="match status" value="1"/>
</dbReference>
<feature type="coiled-coil region" evidence="7">
    <location>
        <begin position="269"/>
        <end position="367"/>
    </location>
</feature>
<evidence type="ECO:0000259" key="9">
    <source>
        <dbReference type="PROSITE" id="PS50110"/>
    </source>
</evidence>
<comment type="subcellular location">
    <subcellularLocation>
        <location evidence="1">Membrane</location>
        <topology evidence="1">Single-pass membrane protein</topology>
    </subcellularLocation>
</comment>
<dbReference type="InterPro" id="IPR000089">
    <property type="entry name" value="Biotin_lipoyl"/>
</dbReference>
<dbReference type="SUPFAM" id="SSF52172">
    <property type="entry name" value="CheY-like"/>
    <property type="match status" value="1"/>
</dbReference>
<dbReference type="SUPFAM" id="SSF111369">
    <property type="entry name" value="HlyD-like secretion proteins"/>
    <property type="match status" value="1"/>
</dbReference>
<keyword evidence="3 8" id="KW-0812">Transmembrane</keyword>
<dbReference type="PATRIC" id="fig|111780.3.peg.2294"/>
<gene>
    <name evidence="10" type="ordered locus">Sta7437_2202</name>
</gene>
<dbReference type="SMART" id="SM00448">
    <property type="entry name" value="REC"/>
    <property type="match status" value="1"/>
</dbReference>
<accession>K9XT20</accession>
<evidence type="ECO:0000256" key="1">
    <source>
        <dbReference type="ARBA" id="ARBA00004167"/>
    </source>
</evidence>
<keyword evidence="6" id="KW-0597">Phosphoprotein</keyword>
<dbReference type="PRINTS" id="PR01490">
    <property type="entry name" value="RTXTOXIND"/>
</dbReference>
<evidence type="ECO:0000256" key="6">
    <source>
        <dbReference type="PROSITE-ProRule" id="PRU00169"/>
    </source>
</evidence>
<proteinExistence type="inferred from homology"/>
<dbReference type="InterPro" id="IPR011006">
    <property type="entry name" value="CheY-like_superfamily"/>
</dbReference>
<feature type="domain" description="Response regulatory" evidence="9">
    <location>
        <begin position="22"/>
        <end position="138"/>
    </location>
</feature>
<dbReference type="Proteomes" id="UP000010473">
    <property type="component" value="Chromosome"/>
</dbReference>